<dbReference type="CDD" id="cd02021">
    <property type="entry name" value="GntK"/>
    <property type="match status" value="1"/>
</dbReference>
<dbReference type="GO" id="GO:0046316">
    <property type="term" value="F:gluconokinase activity"/>
    <property type="evidence" value="ECO:0007669"/>
    <property type="project" value="UniProtKB-EC"/>
</dbReference>
<evidence type="ECO:0000256" key="9">
    <source>
        <dbReference type="ARBA" id="ARBA00048090"/>
    </source>
</evidence>
<keyword evidence="4" id="KW-0808">Transferase</keyword>
<dbReference type="STRING" id="39966.A0A369J401"/>
<evidence type="ECO:0000313" key="11">
    <source>
        <dbReference type="EMBL" id="RDB16708.1"/>
    </source>
</evidence>
<comment type="similarity">
    <text evidence="2">Belongs to the gluconokinase GntK/GntV family.</text>
</comment>
<evidence type="ECO:0000256" key="4">
    <source>
        <dbReference type="ARBA" id="ARBA00022679"/>
    </source>
</evidence>
<dbReference type="GO" id="GO:0005975">
    <property type="term" value="P:carbohydrate metabolic process"/>
    <property type="evidence" value="ECO:0007669"/>
    <property type="project" value="InterPro"/>
</dbReference>
<keyword evidence="7" id="KW-0067">ATP-binding</keyword>
<evidence type="ECO:0000256" key="1">
    <source>
        <dbReference type="ARBA" id="ARBA00004875"/>
    </source>
</evidence>
<dbReference type="FunCoup" id="A0A369J401">
    <property type="interactions" value="589"/>
</dbReference>
<feature type="compositionally biased region" description="Basic and acidic residues" evidence="10">
    <location>
        <begin position="107"/>
        <end position="130"/>
    </location>
</feature>
<keyword evidence="12" id="KW-1185">Reference proteome</keyword>
<keyword evidence="6" id="KW-0418">Kinase</keyword>
<dbReference type="Proteomes" id="UP000076154">
    <property type="component" value="Unassembled WGS sequence"/>
</dbReference>
<protein>
    <recommendedName>
        <fullName evidence="3">gluconokinase</fullName>
        <ecNumber evidence="3">2.7.1.12</ecNumber>
    </recommendedName>
    <alternativeName>
        <fullName evidence="8">Gluconate kinase</fullName>
    </alternativeName>
</protein>
<organism evidence="11 12">
    <name type="scientific">Hypsizygus marmoreus</name>
    <name type="common">White beech mushroom</name>
    <name type="synonym">Agaricus marmoreus</name>
    <dbReference type="NCBI Taxonomy" id="39966"/>
    <lineage>
        <taxon>Eukaryota</taxon>
        <taxon>Fungi</taxon>
        <taxon>Dikarya</taxon>
        <taxon>Basidiomycota</taxon>
        <taxon>Agaricomycotina</taxon>
        <taxon>Agaricomycetes</taxon>
        <taxon>Agaricomycetidae</taxon>
        <taxon>Agaricales</taxon>
        <taxon>Tricholomatineae</taxon>
        <taxon>Lyophyllaceae</taxon>
        <taxon>Hypsizygus</taxon>
    </lineage>
</organism>
<dbReference type="OrthoDB" id="275177at2759"/>
<feature type="region of interest" description="Disordered" evidence="10">
    <location>
        <begin position="89"/>
        <end position="130"/>
    </location>
</feature>
<dbReference type="UniPathway" id="UPA00792"/>
<dbReference type="GO" id="GO:0005737">
    <property type="term" value="C:cytoplasm"/>
    <property type="evidence" value="ECO:0007669"/>
    <property type="project" value="TreeGrafter"/>
</dbReference>
<name>A0A369J401_HYPMA</name>
<evidence type="ECO:0000313" key="12">
    <source>
        <dbReference type="Proteomes" id="UP000076154"/>
    </source>
</evidence>
<reference evidence="11" key="1">
    <citation type="submission" date="2018-04" db="EMBL/GenBank/DDBJ databases">
        <title>Whole genome sequencing of Hypsizygus marmoreus.</title>
        <authorList>
            <person name="Choi I.-G."/>
            <person name="Min B."/>
            <person name="Kim J.-G."/>
            <person name="Kim S."/>
            <person name="Oh Y.-L."/>
            <person name="Kong W.-S."/>
            <person name="Park H."/>
            <person name="Jeong J."/>
            <person name="Song E.-S."/>
        </authorList>
    </citation>
    <scope>NUCLEOTIDE SEQUENCE [LARGE SCALE GENOMIC DNA]</scope>
    <source>
        <strain evidence="11">51987-8</strain>
    </source>
</reference>
<sequence>MAQPNGTTRDPSSHAPRPVFIVVMGVSGTGKSTLGSALARALELPYVEGDDLHPKSNVAKMSAGEPLTDADREPWLRLIRETAVLMTGGGRLRSRSGDEGGNEENSYDEKEKKDGVEGKAKETEKGEDRRGVVISSSALKRYYRDILRGEGELHMPLEEEREAVPIPGVGTSHSEGSSNSQTTPEVEAEELRTFFVFIEGPGDVLMERMEKRPGHFMKASMLDSQLSTLESPVDEEGVVCVSLQDRTEDQVKIAIEGLRAFDGFDLSPRL</sequence>
<keyword evidence="5" id="KW-0547">Nucleotide-binding</keyword>
<dbReference type="PANTHER" id="PTHR43442">
    <property type="entry name" value="GLUCONOKINASE-RELATED"/>
    <property type="match status" value="1"/>
</dbReference>
<dbReference type="Pfam" id="PF01202">
    <property type="entry name" value="SKI"/>
    <property type="match status" value="1"/>
</dbReference>
<proteinExistence type="inferred from homology"/>
<dbReference type="GO" id="GO:0005524">
    <property type="term" value="F:ATP binding"/>
    <property type="evidence" value="ECO:0007669"/>
    <property type="project" value="UniProtKB-KW"/>
</dbReference>
<dbReference type="InterPro" id="IPR027417">
    <property type="entry name" value="P-loop_NTPase"/>
</dbReference>
<evidence type="ECO:0000256" key="8">
    <source>
        <dbReference type="ARBA" id="ARBA00029835"/>
    </source>
</evidence>
<dbReference type="InterPro" id="IPR006001">
    <property type="entry name" value="Therm_gnt_kin"/>
</dbReference>
<comment type="caution">
    <text evidence="11">The sequence shown here is derived from an EMBL/GenBank/DDBJ whole genome shotgun (WGS) entry which is preliminary data.</text>
</comment>
<evidence type="ECO:0000256" key="3">
    <source>
        <dbReference type="ARBA" id="ARBA00012054"/>
    </source>
</evidence>
<evidence type="ECO:0000256" key="5">
    <source>
        <dbReference type="ARBA" id="ARBA00022741"/>
    </source>
</evidence>
<dbReference type="PRINTS" id="PR01100">
    <property type="entry name" value="SHIKIMTKNASE"/>
</dbReference>
<feature type="compositionally biased region" description="Polar residues" evidence="10">
    <location>
        <begin position="171"/>
        <end position="184"/>
    </location>
</feature>
<feature type="region of interest" description="Disordered" evidence="10">
    <location>
        <begin position="166"/>
        <end position="186"/>
    </location>
</feature>
<comment type="pathway">
    <text evidence="1">Carbohydrate acid metabolism; D-gluconate degradation.</text>
</comment>
<gene>
    <name evidence="11" type="ORF">Hypma_002452</name>
</gene>
<dbReference type="InParanoid" id="A0A369J401"/>
<comment type="catalytic activity">
    <reaction evidence="9">
        <text>D-gluconate + ATP = 6-phospho-D-gluconate + ADP + H(+)</text>
        <dbReference type="Rhea" id="RHEA:19433"/>
        <dbReference type="ChEBI" id="CHEBI:15378"/>
        <dbReference type="ChEBI" id="CHEBI:18391"/>
        <dbReference type="ChEBI" id="CHEBI:30616"/>
        <dbReference type="ChEBI" id="CHEBI:58759"/>
        <dbReference type="ChEBI" id="CHEBI:456216"/>
        <dbReference type="EC" id="2.7.1.12"/>
    </reaction>
</comment>
<dbReference type="InterPro" id="IPR031322">
    <property type="entry name" value="Shikimate/glucono_kinase"/>
</dbReference>
<dbReference type="EC" id="2.7.1.12" evidence="3"/>
<evidence type="ECO:0000256" key="6">
    <source>
        <dbReference type="ARBA" id="ARBA00022777"/>
    </source>
</evidence>
<dbReference type="EMBL" id="LUEZ02000122">
    <property type="protein sequence ID" value="RDB16708.1"/>
    <property type="molecule type" value="Genomic_DNA"/>
</dbReference>
<evidence type="ECO:0000256" key="10">
    <source>
        <dbReference type="SAM" id="MobiDB-lite"/>
    </source>
</evidence>
<evidence type="ECO:0000256" key="7">
    <source>
        <dbReference type="ARBA" id="ARBA00022840"/>
    </source>
</evidence>
<accession>A0A369J401</accession>
<dbReference type="SUPFAM" id="SSF52540">
    <property type="entry name" value="P-loop containing nucleoside triphosphate hydrolases"/>
    <property type="match status" value="1"/>
</dbReference>
<dbReference type="Gene3D" id="3.40.50.300">
    <property type="entry name" value="P-loop containing nucleotide triphosphate hydrolases"/>
    <property type="match status" value="1"/>
</dbReference>
<dbReference type="PANTHER" id="PTHR43442:SF3">
    <property type="entry name" value="GLUCONOKINASE-RELATED"/>
    <property type="match status" value="1"/>
</dbReference>
<evidence type="ECO:0000256" key="2">
    <source>
        <dbReference type="ARBA" id="ARBA00008420"/>
    </source>
</evidence>
<dbReference type="AlphaFoldDB" id="A0A369J401"/>